<sequence>MFNLFKKKKDKKENLGLNVFSLNKEFDEAVNSNDFISFNRFISTVLLKSNLGFESQVYLKFIEKFKMAFDKKYLISFDKFNISFVIDKMTNQNLLVPIVKFENISTREIISFHSTIKNTDVTSENVFYFNLNNEITNLLNNNFKVEIFPSIILTFSNFSKNLKIIYDYSNISKVTL</sequence>
<dbReference type="RefSeq" id="WP_129719594.1">
    <property type="nucleotide sequence ID" value="NZ_LR214951.1"/>
</dbReference>
<reference evidence="1 2" key="1">
    <citation type="submission" date="2019-01" db="EMBL/GenBank/DDBJ databases">
        <authorList>
            <consortium name="Pathogen Informatics"/>
        </authorList>
    </citation>
    <scope>NUCLEOTIDE SEQUENCE [LARGE SCALE GENOMIC DNA]</scope>
    <source>
        <strain evidence="1 2">NCTC10166</strain>
    </source>
</reference>
<organism evidence="1 2">
    <name type="scientific">Mesomycoplasma neurolyticum</name>
    <dbReference type="NCBI Taxonomy" id="2120"/>
    <lineage>
        <taxon>Bacteria</taxon>
        <taxon>Bacillati</taxon>
        <taxon>Mycoplasmatota</taxon>
        <taxon>Mycoplasmoidales</taxon>
        <taxon>Metamycoplasmataceae</taxon>
        <taxon>Mesomycoplasma</taxon>
    </lineage>
</organism>
<dbReference type="KEGG" id="mnu:NCTC10166_00145"/>
<dbReference type="OrthoDB" id="398973at2"/>
<proteinExistence type="predicted"/>
<keyword evidence="2" id="KW-1185">Reference proteome</keyword>
<dbReference type="InterPro" id="IPR021222">
    <property type="entry name" value="DUF2714"/>
</dbReference>
<accession>A0A449A4M2</accession>
<dbReference type="AlphaFoldDB" id="A0A449A4M2"/>
<evidence type="ECO:0000313" key="1">
    <source>
        <dbReference type="EMBL" id="VEU59187.1"/>
    </source>
</evidence>
<evidence type="ECO:0000313" key="2">
    <source>
        <dbReference type="Proteomes" id="UP000289440"/>
    </source>
</evidence>
<name>A0A449A4M2_9BACT</name>
<dbReference type="Proteomes" id="UP000289440">
    <property type="component" value="Chromosome"/>
</dbReference>
<gene>
    <name evidence="1" type="ORF">NCTC10166_00145</name>
</gene>
<protein>
    <submittedName>
        <fullName evidence="1">Protein of uncharacterized function (DUF2714)</fullName>
    </submittedName>
</protein>
<dbReference type="EMBL" id="LR214951">
    <property type="protein sequence ID" value="VEU59187.1"/>
    <property type="molecule type" value="Genomic_DNA"/>
</dbReference>
<dbReference type="Pfam" id="PF10896">
    <property type="entry name" value="DUF2714"/>
    <property type="match status" value="1"/>
</dbReference>